<keyword evidence="1" id="KW-0812">Transmembrane</keyword>
<dbReference type="EMBL" id="SOZJ01000007">
    <property type="protein sequence ID" value="TGJ63876.1"/>
    <property type="molecule type" value="Genomic_DNA"/>
</dbReference>
<feature type="transmembrane region" description="Helical" evidence="1">
    <location>
        <begin position="20"/>
        <end position="38"/>
    </location>
</feature>
<protein>
    <submittedName>
        <fullName evidence="2">Uncharacterized protein</fullName>
    </submittedName>
</protein>
<reference evidence="2 3" key="1">
    <citation type="submission" date="2019-03" db="EMBL/GenBank/DDBJ databases">
        <title>Nematode-trapping fungi genome.</title>
        <authorList>
            <person name="Vidal-Diez De Ulzurrun G."/>
        </authorList>
    </citation>
    <scope>NUCLEOTIDE SEQUENCE [LARGE SCALE GENOMIC DNA]</scope>
    <source>
        <strain evidence="2 3">TWF154</strain>
    </source>
</reference>
<feature type="transmembrane region" description="Helical" evidence="1">
    <location>
        <begin position="59"/>
        <end position="76"/>
    </location>
</feature>
<comment type="caution">
    <text evidence="2">The sequence shown here is derived from an EMBL/GenBank/DDBJ whole genome shotgun (WGS) entry which is preliminary data.</text>
</comment>
<organism evidence="2 3">
    <name type="scientific">Orbilia oligospora</name>
    <name type="common">Nematode-trapping fungus</name>
    <name type="synonym">Arthrobotrys oligospora</name>
    <dbReference type="NCBI Taxonomy" id="2813651"/>
    <lineage>
        <taxon>Eukaryota</taxon>
        <taxon>Fungi</taxon>
        <taxon>Dikarya</taxon>
        <taxon>Ascomycota</taxon>
        <taxon>Pezizomycotina</taxon>
        <taxon>Orbiliomycetes</taxon>
        <taxon>Orbiliales</taxon>
        <taxon>Orbiliaceae</taxon>
        <taxon>Orbilia</taxon>
    </lineage>
</organism>
<keyword evidence="1" id="KW-0472">Membrane</keyword>
<evidence type="ECO:0000313" key="3">
    <source>
        <dbReference type="Proteomes" id="UP000297595"/>
    </source>
</evidence>
<evidence type="ECO:0000256" key="1">
    <source>
        <dbReference type="SAM" id="Phobius"/>
    </source>
</evidence>
<keyword evidence="1" id="KW-1133">Transmembrane helix</keyword>
<sequence length="245" mass="26654">MEQISIDNGFWMSVNNGLQIAMTFLMLVACGSLARRLLPLLAIPLDGPALQLIRSRAHAIFYITDIALCAIIMTNRNPQLMVPEKLRPVYLAVVLFIAYIRLRYVTGLDFRFGLMWIVWTLVCCVSALAFKLMVDDIGTIGSLDWLKLPTATAATIDTAVEAVTATATRTVREMTIVIVAVTTASAATIDSMTEHVVHLGIVFGTQTFSYTFTTVPASFIGSIYHATVTNATTTTTTAITTALPL</sequence>
<evidence type="ECO:0000313" key="2">
    <source>
        <dbReference type="EMBL" id="TGJ63876.1"/>
    </source>
</evidence>
<gene>
    <name evidence="2" type="ORF">EYR41_009966</name>
</gene>
<accession>A0A8H2DSL0</accession>
<name>A0A8H2DSL0_ORBOL</name>
<feature type="transmembrane region" description="Helical" evidence="1">
    <location>
        <begin position="112"/>
        <end position="134"/>
    </location>
</feature>
<feature type="transmembrane region" description="Helical" evidence="1">
    <location>
        <begin position="88"/>
        <end position="105"/>
    </location>
</feature>
<dbReference type="AlphaFoldDB" id="A0A8H2DSL0"/>
<proteinExistence type="predicted"/>
<dbReference type="Proteomes" id="UP000297595">
    <property type="component" value="Unassembled WGS sequence"/>
</dbReference>